<dbReference type="PANTHER" id="PTHR11358:SF26">
    <property type="entry name" value="GUANIDINO ACID HYDROLASE, MITOCHONDRIAL"/>
    <property type="match status" value="1"/>
</dbReference>
<dbReference type="EMBL" id="FCNX02000025">
    <property type="protein sequence ID" value="SAL02327.1"/>
    <property type="molecule type" value="Genomic_DNA"/>
</dbReference>
<reference evidence="4" key="1">
    <citation type="submission" date="2016-01" db="EMBL/GenBank/DDBJ databases">
        <authorList>
            <person name="Peeters C."/>
        </authorList>
    </citation>
    <scope>NUCLEOTIDE SEQUENCE</scope>
    <source>
        <strain evidence="4">LMG 29320</strain>
    </source>
</reference>
<evidence type="ECO:0000256" key="1">
    <source>
        <dbReference type="ARBA" id="ARBA00022723"/>
    </source>
</evidence>
<dbReference type="AlphaFoldDB" id="A0A158E8P7"/>
<evidence type="ECO:0000256" key="2">
    <source>
        <dbReference type="ARBA" id="ARBA00022801"/>
    </source>
</evidence>
<dbReference type="STRING" id="1777138.AWB77_06521"/>
<sequence length="302" mass="32552">MSFATFMGVPMKTDAAATGASRACVLGVPFDCGTHPFRVGSREGPDAIRRQSRLLRPFFVDPQGRPANPLEALRLVDAGNVHCHPGDIARSYPLIERAMDELLDAGMTPVTMGGDGAVTLPQLRAVRKRYSDLVVLHIDAHTDTYDLDGFNTATTFTRAAEEKLVDAHASFHVGARGTTFIDGVIGFGRSLGFNVVPFSEFEADREGCIARIRERIGERPVYLCFDMDIFDPSCAPGVCTPEWGGFNPKEGIALLRAFAGMNFVSFDVNTVSPAQDIGDATAFLAATVMLECCALAAQTPSR</sequence>
<dbReference type="PIRSF" id="PIRSF036979">
    <property type="entry name" value="Arginase"/>
    <property type="match status" value="1"/>
</dbReference>
<dbReference type="Proteomes" id="UP000054903">
    <property type="component" value="Unassembled WGS sequence"/>
</dbReference>
<dbReference type="Gene3D" id="3.40.800.10">
    <property type="entry name" value="Ureohydrolase domain"/>
    <property type="match status" value="1"/>
</dbReference>
<name>A0A158E8P7_9BURK</name>
<dbReference type="GO" id="GO:0033389">
    <property type="term" value="P:putrescine biosynthetic process from arginine, via agmatine"/>
    <property type="evidence" value="ECO:0007669"/>
    <property type="project" value="TreeGrafter"/>
</dbReference>
<organism evidence="4 5">
    <name type="scientific">Caballeronia fortuita</name>
    <dbReference type="NCBI Taxonomy" id="1777138"/>
    <lineage>
        <taxon>Bacteria</taxon>
        <taxon>Pseudomonadati</taxon>
        <taxon>Pseudomonadota</taxon>
        <taxon>Betaproteobacteria</taxon>
        <taxon>Burkholderiales</taxon>
        <taxon>Burkholderiaceae</taxon>
        <taxon>Caballeronia</taxon>
    </lineage>
</organism>
<dbReference type="GO" id="GO:0008783">
    <property type="term" value="F:agmatinase activity"/>
    <property type="evidence" value="ECO:0007669"/>
    <property type="project" value="TreeGrafter"/>
</dbReference>
<comment type="caution">
    <text evidence="4">The sequence shown here is derived from an EMBL/GenBank/DDBJ whole genome shotgun (WGS) entry which is preliminary data.</text>
</comment>
<comment type="similarity">
    <text evidence="3">Belongs to the arginase family.</text>
</comment>
<evidence type="ECO:0000256" key="3">
    <source>
        <dbReference type="PROSITE-ProRule" id="PRU00742"/>
    </source>
</evidence>
<keyword evidence="5" id="KW-1185">Reference proteome</keyword>
<evidence type="ECO:0000313" key="4">
    <source>
        <dbReference type="EMBL" id="SAL02327.1"/>
    </source>
</evidence>
<proteinExistence type="inferred from homology"/>
<dbReference type="InterPro" id="IPR006035">
    <property type="entry name" value="Ureohydrolase"/>
</dbReference>
<protein>
    <submittedName>
        <fullName evidence="4">Agmatinase</fullName>
    </submittedName>
</protein>
<keyword evidence="1" id="KW-0479">Metal-binding</keyword>
<dbReference type="Pfam" id="PF00491">
    <property type="entry name" value="Arginase"/>
    <property type="match status" value="1"/>
</dbReference>
<gene>
    <name evidence="4" type="ORF">AWB77_06521</name>
</gene>
<dbReference type="GO" id="GO:0046872">
    <property type="term" value="F:metal ion binding"/>
    <property type="evidence" value="ECO:0007669"/>
    <property type="project" value="UniProtKB-KW"/>
</dbReference>
<dbReference type="InterPro" id="IPR023696">
    <property type="entry name" value="Ureohydrolase_dom_sf"/>
</dbReference>
<keyword evidence="2" id="KW-0378">Hydrolase</keyword>
<dbReference type="PANTHER" id="PTHR11358">
    <property type="entry name" value="ARGINASE/AGMATINASE"/>
    <property type="match status" value="1"/>
</dbReference>
<accession>A0A158E8P7</accession>
<evidence type="ECO:0000313" key="5">
    <source>
        <dbReference type="Proteomes" id="UP000054903"/>
    </source>
</evidence>
<dbReference type="SUPFAM" id="SSF52768">
    <property type="entry name" value="Arginase/deacetylase"/>
    <property type="match status" value="1"/>
</dbReference>
<dbReference type="PROSITE" id="PS51409">
    <property type="entry name" value="ARGINASE_2"/>
    <property type="match status" value="1"/>
</dbReference>